<dbReference type="InterPro" id="IPR036071">
    <property type="entry name" value="AMMECR1_dom_sf"/>
</dbReference>
<evidence type="ECO:0000259" key="1">
    <source>
        <dbReference type="PROSITE" id="PS51112"/>
    </source>
</evidence>
<dbReference type="PANTHER" id="PTHR13016:SF0">
    <property type="entry name" value="AMME SYNDROME CANDIDATE GENE 1 PROTEIN"/>
    <property type="match status" value="1"/>
</dbReference>
<organism evidence="2">
    <name type="scientific">mine drainage metagenome</name>
    <dbReference type="NCBI Taxonomy" id="410659"/>
    <lineage>
        <taxon>unclassified sequences</taxon>
        <taxon>metagenomes</taxon>
        <taxon>ecological metagenomes</taxon>
    </lineage>
</organism>
<dbReference type="InterPro" id="IPR023473">
    <property type="entry name" value="AMMECR1"/>
</dbReference>
<dbReference type="AlphaFoldDB" id="T1CCI9"/>
<accession>T1CCI9</accession>
<dbReference type="EMBL" id="AUZX01006480">
    <property type="protein sequence ID" value="EQD63509.1"/>
    <property type="molecule type" value="Genomic_DNA"/>
</dbReference>
<dbReference type="Gene3D" id="3.30.700.20">
    <property type="entry name" value="Hypothetical protein ph0010, domain 1"/>
    <property type="match status" value="1"/>
</dbReference>
<proteinExistence type="predicted"/>
<dbReference type="PROSITE" id="PS51112">
    <property type="entry name" value="AMMECR1"/>
    <property type="match status" value="1"/>
</dbReference>
<evidence type="ECO:0000313" key="2">
    <source>
        <dbReference type="EMBL" id="EQD63509.1"/>
    </source>
</evidence>
<dbReference type="NCBIfam" id="TIGR04335">
    <property type="entry name" value="AmmeMemoSam_A"/>
    <property type="match status" value="1"/>
</dbReference>
<dbReference type="Pfam" id="PF01871">
    <property type="entry name" value="AMMECR1"/>
    <property type="match status" value="1"/>
</dbReference>
<feature type="domain" description="AMMECR1" evidence="1">
    <location>
        <begin position="5"/>
        <end position="190"/>
    </location>
</feature>
<protein>
    <submittedName>
        <fullName evidence="2">AMMECR1 domain protein</fullName>
    </submittedName>
</protein>
<reference evidence="2" key="1">
    <citation type="submission" date="2013-08" db="EMBL/GenBank/DDBJ databases">
        <authorList>
            <person name="Mendez C."/>
            <person name="Richter M."/>
            <person name="Ferrer M."/>
            <person name="Sanchez J."/>
        </authorList>
    </citation>
    <scope>NUCLEOTIDE SEQUENCE</scope>
</reference>
<dbReference type="Gene3D" id="3.30.1490.150">
    <property type="entry name" value="Hypothetical protein ph0010, domain 2"/>
    <property type="match status" value="1"/>
</dbReference>
<name>T1CCI9_9ZZZZ</name>
<dbReference type="SUPFAM" id="SSF143447">
    <property type="entry name" value="AMMECR1-like"/>
    <property type="match status" value="1"/>
</dbReference>
<gene>
    <name evidence="2" type="ORF">B1A_09094</name>
</gene>
<dbReference type="PANTHER" id="PTHR13016">
    <property type="entry name" value="AMMECR1 HOMOLOG"/>
    <property type="match status" value="1"/>
</dbReference>
<dbReference type="InterPro" id="IPR027623">
    <property type="entry name" value="AmmeMemoSam_A"/>
</dbReference>
<dbReference type="InterPro" id="IPR002733">
    <property type="entry name" value="AMMECR1_domain"/>
</dbReference>
<reference evidence="2" key="2">
    <citation type="journal article" date="2014" name="ISME J.">
        <title>Microbial stratification in low pH oxic and suboxic macroscopic growths along an acid mine drainage.</title>
        <authorList>
            <person name="Mendez-Garcia C."/>
            <person name="Mesa V."/>
            <person name="Sprenger R.R."/>
            <person name="Richter M."/>
            <person name="Diez M.S."/>
            <person name="Solano J."/>
            <person name="Bargiela R."/>
            <person name="Golyshina O.V."/>
            <person name="Manteca A."/>
            <person name="Ramos J.L."/>
            <person name="Gallego J.R."/>
            <person name="Llorente I."/>
            <person name="Martins Dos Santos V.A."/>
            <person name="Jensen O.N."/>
            <person name="Pelaez A.I."/>
            <person name="Sanchez J."/>
            <person name="Ferrer M."/>
        </authorList>
    </citation>
    <scope>NUCLEOTIDE SEQUENCE</scope>
</reference>
<comment type="caution">
    <text evidence="2">The sequence shown here is derived from an EMBL/GenBank/DDBJ whole genome shotgun (WGS) entry which is preliminary data.</text>
</comment>
<sequence length="190" mass="21779">MDHLRSGLPEGDFERRTLIGIARSAIGAKLGQPERSFPDLPWLRCPQATFVTLTINRDLRGCVGSLLPHQTLVEDVRENALLAAFNDTRFSPVSLNEWRTIKISISLISPMKPYSFTDLKDLEEQISQDREGLFLTWENRSATYLPEVWEQISDPDQFLSELLKKGLIPQEALPPELRAYHYRTTILKEN</sequence>
<dbReference type="InterPro" id="IPR027485">
    <property type="entry name" value="AMMECR1_N"/>
</dbReference>